<sequence>MSKQELDPIILKIVKRMQPFLYLKAVEDATGISMEEARKKLTEEQKKDETLWT</sequence>
<evidence type="ECO:0000313" key="1">
    <source>
        <dbReference type="EMBL" id="QNH71610.1"/>
    </source>
</evidence>
<dbReference type="EMBL" id="MT778837">
    <property type="protein sequence ID" value="QNH71610.1"/>
    <property type="molecule type" value="Genomic_DNA"/>
</dbReference>
<organism evidence="1 2">
    <name type="scientific">Rhizobium phage AF3</name>
    <dbReference type="NCBI Taxonomy" id="2763529"/>
    <lineage>
        <taxon>Viruses</taxon>
        <taxon>Duplodnaviria</taxon>
        <taxon>Heunggongvirae</taxon>
        <taxon>Uroviricota</taxon>
        <taxon>Caudoviricetes</taxon>
        <taxon>Pootjesviridae</taxon>
        <taxon>Innesvirus</taxon>
        <taxon>Innesvirus AF3</taxon>
    </lineage>
</organism>
<gene>
    <name evidence="1" type="ORF">AF3_110</name>
</gene>
<reference evidence="1 2" key="1">
    <citation type="submission" date="2020-07" db="EMBL/GenBank/DDBJ databases">
        <title>Complete genome sequence of Rhizobium leguminosarum bacteriophage vB_RlegM_AF3.</title>
        <authorList>
            <person name="Gunathilake D."/>
            <person name="Mackenzie K.D."/>
            <person name="Yost C.K."/>
            <person name="Hynes M.F."/>
        </authorList>
    </citation>
    <scope>NUCLEOTIDE SEQUENCE [LARGE SCALE GENOMIC DNA]</scope>
</reference>
<proteinExistence type="predicted"/>
<protein>
    <submittedName>
        <fullName evidence="1">Uncharacterized protein</fullName>
    </submittedName>
</protein>
<name>A0A7G7WWL6_9CAUD</name>
<accession>A0A7G7WWL6</accession>
<dbReference type="Proteomes" id="UP000515855">
    <property type="component" value="Segment"/>
</dbReference>
<keyword evidence="2" id="KW-1185">Reference proteome</keyword>
<evidence type="ECO:0000313" key="2">
    <source>
        <dbReference type="Proteomes" id="UP000515855"/>
    </source>
</evidence>